<dbReference type="RefSeq" id="WP_109622135.1">
    <property type="nucleotide sequence ID" value="NZ_QGDO01000008.1"/>
</dbReference>
<reference evidence="6 7" key="1">
    <citation type="submission" date="2018-03" db="EMBL/GenBank/DDBJ databases">
        <title>Genomic Encyclopedia of Archaeal and Bacterial Type Strains, Phase II (KMG-II): from individual species to whole genera.</title>
        <authorList>
            <person name="Goeker M."/>
        </authorList>
    </citation>
    <scope>NUCLEOTIDE SEQUENCE [LARGE SCALE GENOMIC DNA]</scope>
    <source>
        <strain evidence="6 7">DSM 28229</strain>
    </source>
</reference>
<dbReference type="GO" id="GO:0016829">
    <property type="term" value="F:lyase activity"/>
    <property type="evidence" value="ECO:0007669"/>
    <property type="project" value="UniProtKB-KW"/>
</dbReference>
<evidence type="ECO:0000313" key="7">
    <source>
        <dbReference type="Proteomes" id="UP000245535"/>
    </source>
</evidence>
<comment type="pathway">
    <text evidence="1">Carbohydrate acid metabolism.</text>
</comment>
<name>A0A315Z561_SEDFL</name>
<dbReference type="PANTHER" id="PTHR30246">
    <property type="entry name" value="2-KETO-3-DEOXY-6-PHOSPHOGLUCONATE ALDOLASE"/>
    <property type="match status" value="1"/>
</dbReference>
<dbReference type="Gene3D" id="3.20.20.70">
    <property type="entry name" value="Aldolase class I"/>
    <property type="match status" value="1"/>
</dbReference>
<sequence length="229" mass="25434">MAKFSRIEVVTKMKKTVIVPVFFNADVLQSLAFMKTVYEAGVRVFEFTNRAEFAHELFAELIKKARIEMPDLAIGIGSIVDAHTAAIFIQNGADFIVSPLFNDEIGKLCNRRKIAWFPGCSTVSEVSDAHELGAEVVKIFPANAFDAINFIKGIKAPMPWTDVMPTGGVKPTIEDLTKWLDVGVSCVGIGSNLVIKDQEGNWDYDSIFNLVSTLTTFVESYRKEEYPVL</sequence>
<dbReference type="AlphaFoldDB" id="A0A315Z561"/>
<dbReference type="CDD" id="cd00452">
    <property type="entry name" value="KDPG_aldolase"/>
    <property type="match status" value="1"/>
</dbReference>
<dbReference type="InterPro" id="IPR013785">
    <property type="entry name" value="Aldolase_TIM"/>
</dbReference>
<gene>
    <name evidence="6" type="ORF">BC781_10890</name>
</gene>
<dbReference type="EMBL" id="QGDO01000008">
    <property type="protein sequence ID" value="PWJ37955.1"/>
    <property type="molecule type" value="Genomic_DNA"/>
</dbReference>
<comment type="similarity">
    <text evidence="2">Belongs to the KHG/KDPG aldolase family.</text>
</comment>
<organism evidence="6 7">
    <name type="scientific">Sediminitomix flava</name>
    <dbReference type="NCBI Taxonomy" id="379075"/>
    <lineage>
        <taxon>Bacteria</taxon>
        <taxon>Pseudomonadati</taxon>
        <taxon>Bacteroidota</taxon>
        <taxon>Cytophagia</taxon>
        <taxon>Cytophagales</taxon>
        <taxon>Flammeovirgaceae</taxon>
        <taxon>Sediminitomix</taxon>
    </lineage>
</organism>
<evidence type="ECO:0000256" key="5">
    <source>
        <dbReference type="ARBA" id="ARBA00023277"/>
    </source>
</evidence>
<evidence type="ECO:0000313" key="6">
    <source>
        <dbReference type="EMBL" id="PWJ37955.1"/>
    </source>
</evidence>
<keyword evidence="5" id="KW-0119">Carbohydrate metabolism</keyword>
<evidence type="ECO:0000256" key="4">
    <source>
        <dbReference type="ARBA" id="ARBA00023239"/>
    </source>
</evidence>
<comment type="subunit">
    <text evidence="3">Homotrimer.</text>
</comment>
<keyword evidence="7" id="KW-1185">Reference proteome</keyword>
<accession>A0A315Z561</accession>
<evidence type="ECO:0000256" key="1">
    <source>
        <dbReference type="ARBA" id="ARBA00004761"/>
    </source>
</evidence>
<protein>
    <submittedName>
        <fullName evidence="6">2-dehydro-3-deoxyphosphogluconate aldolase/(4S)-4-hydroxy-2-oxoglutarate aldolase</fullName>
    </submittedName>
</protein>
<dbReference type="InterPro" id="IPR000887">
    <property type="entry name" value="Aldlse_KDPG_KHG"/>
</dbReference>
<dbReference type="NCBIfam" id="NF005499">
    <property type="entry name" value="PRK07114.1"/>
    <property type="match status" value="1"/>
</dbReference>
<evidence type="ECO:0000256" key="2">
    <source>
        <dbReference type="ARBA" id="ARBA00006906"/>
    </source>
</evidence>
<keyword evidence="4" id="KW-0456">Lyase</keyword>
<dbReference type="OrthoDB" id="9802667at2"/>
<dbReference type="Pfam" id="PF01081">
    <property type="entry name" value="Aldolase"/>
    <property type="match status" value="1"/>
</dbReference>
<evidence type="ECO:0000256" key="3">
    <source>
        <dbReference type="ARBA" id="ARBA00011233"/>
    </source>
</evidence>
<dbReference type="PANTHER" id="PTHR30246:SF1">
    <property type="entry name" value="2-DEHYDRO-3-DEOXY-6-PHOSPHOGALACTONATE ALDOLASE-RELATED"/>
    <property type="match status" value="1"/>
</dbReference>
<dbReference type="Proteomes" id="UP000245535">
    <property type="component" value="Unassembled WGS sequence"/>
</dbReference>
<proteinExistence type="inferred from homology"/>
<comment type="caution">
    <text evidence="6">The sequence shown here is derived from an EMBL/GenBank/DDBJ whole genome shotgun (WGS) entry which is preliminary data.</text>
</comment>
<dbReference type="SUPFAM" id="SSF51569">
    <property type="entry name" value="Aldolase"/>
    <property type="match status" value="1"/>
</dbReference>